<sequence>MNAKQAAKLRDMPTDELASQIFVSAEEFAYVTGRTLKSVQHLMDRNQIPVHREGMPGSWLGN</sequence>
<name>A0A345CVM0_9GAMM</name>
<protein>
    <submittedName>
        <fullName evidence="1">Uncharacterized protein</fullName>
    </submittedName>
</protein>
<proteinExistence type="predicted"/>
<evidence type="ECO:0000313" key="1">
    <source>
        <dbReference type="EMBL" id="AXF77487.1"/>
    </source>
</evidence>
<dbReference type="Proteomes" id="UP000264980">
    <property type="component" value="Chromosome"/>
</dbReference>
<gene>
    <name evidence="1" type="ORF">AV903_17855</name>
</gene>
<dbReference type="AlphaFoldDB" id="A0A345CVM0"/>
<organism evidence="1 2">
    <name type="scientific">Erwinia tracheiphila</name>
    <dbReference type="NCBI Taxonomy" id="65700"/>
    <lineage>
        <taxon>Bacteria</taxon>
        <taxon>Pseudomonadati</taxon>
        <taxon>Pseudomonadota</taxon>
        <taxon>Gammaproteobacteria</taxon>
        <taxon>Enterobacterales</taxon>
        <taxon>Erwiniaceae</taxon>
        <taxon>Erwinia</taxon>
    </lineage>
</organism>
<reference evidence="1 2" key="1">
    <citation type="submission" date="2016-01" db="EMBL/GenBank/DDBJ databases">
        <authorList>
            <person name="Oliw E.H."/>
        </authorList>
    </citation>
    <scope>NUCLEOTIDE SEQUENCE [LARGE SCALE GENOMIC DNA]</scope>
    <source>
        <strain evidence="1 2">MDcuke</strain>
    </source>
</reference>
<evidence type="ECO:0000313" key="2">
    <source>
        <dbReference type="Proteomes" id="UP000264980"/>
    </source>
</evidence>
<accession>A0A345CVM0</accession>
<dbReference type="EMBL" id="CP013970">
    <property type="protein sequence ID" value="AXF77487.1"/>
    <property type="molecule type" value="Genomic_DNA"/>
</dbReference>
<dbReference type="Gene3D" id="6.10.200.10">
    <property type="entry name" value="Regulatory phage protein Cox"/>
    <property type="match status" value="1"/>
</dbReference>
<dbReference type="InterPro" id="IPR038147">
    <property type="entry name" value="Cox_sf"/>
</dbReference>